<dbReference type="WBParaSite" id="ACRNAN_scaffold14603.g8268.t1">
    <property type="protein sequence ID" value="ACRNAN_scaffold14603.g8268.t1"/>
    <property type="gene ID" value="ACRNAN_scaffold14603.g8268"/>
</dbReference>
<accession>A0A914CU00</accession>
<evidence type="ECO:0000313" key="3">
    <source>
        <dbReference type="WBParaSite" id="ACRNAN_scaffold14603.g8268.t1"/>
    </source>
</evidence>
<name>A0A914CU00_9BILA</name>
<dbReference type="AlphaFoldDB" id="A0A914CU00"/>
<evidence type="ECO:0000313" key="2">
    <source>
        <dbReference type="Proteomes" id="UP000887540"/>
    </source>
</evidence>
<dbReference type="Proteomes" id="UP000887540">
    <property type="component" value="Unplaced"/>
</dbReference>
<protein>
    <submittedName>
        <fullName evidence="3">Uncharacterized protein</fullName>
    </submittedName>
</protein>
<proteinExistence type="predicted"/>
<sequence>MNECLNIDLEKDIFNDYVRKARSILSTAGISLDQEPNEFLLAVNKARRIGRSRRKSSRLSTASLEEKIPLKNRESFSEPNELEANKEKETAKVEEILPTLQELTIRKKGVTPPKVVELPSAHIETPVKSSSFTNSPSLKEIMEEEVRLSSIPKQKPAKLVVAQTPPKVNLTPTITKPSNSWFKPTTPSQTVSLSDVMNQQSKEVVTQPKPIQKKETTPTRESVQPKKLSWHTETLKPSAPLSISQIQREELTRSAESSNRPKANFKLIEVEERALGELQRFYEDLIGDADISFQIIRENLSVKS</sequence>
<reference evidence="3" key="1">
    <citation type="submission" date="2022-11" db="UniProtKB">
        <authorList>
            <consortium name="WormBaseParasite"/>
        </authorList>
    </citation>
    <scope>IDENTIFICATION</scope>
</reference>
<feature type="region of interest" description="Disordered" evidence="1">
    <location>
        <begin position="200"/>
        <end position="231"/>
    </location>
</feature>
<organism evidence="2 3">
    <name type="scientific">Acrobeloides nanus</name>
    <dbReference type="NCBI Taxonomy" id="290746"/>
    <lineage>
        <taxon>Eukaryota</taxon>
        <taxon>Metazoa</taxon>
        <taxon>Ecdysozoa</taxon>
        <taxon>Nematoda</taxon>
        <taxon>Chromadorea</taxon>
        <taxon>Rhabditida</taxon>
        <taxon>Tylenchina</taxon>
        <taxon>Cephalobomorpha</taxon>
        <taxon>Cephaloboidea</taxon>
        <taxon>Cephalobidae</taxon>
        <taxon>Acrobeloides</taxon>
    </lineage>
</organism>
<evidence type="ECO:0000256" key="1">
    <source>
        <dbReference type="SAM" id="MobiDB-lite"/>
    </source>
</evidence>
<keyword evidence="2" id="KW-1185">Reference proteome</keyword>